<dbReference type="OrthoDB" id="7837851at2"/>
<dbReference type="EMBL" id="PYGJ01000003">
    <property type="protein sequence ID" value="PSL20463.1"/>
    <property type="molecule type" value="Genomic_DNA"/>
</dbReference>
<keyword evidence="1" id="KW-0812">Transmembrane</keyword>
<keyword evidence="3" id="KW-1185">Reference proteome</keyword>
<keyword evidence="1" id="KW-1133">Transmembrane helix</keyword>
<dbReference type="Proteomes" id="UP000240418">
    <property type="component" value="Unassembled WGS sequence"/>
</dbReference>
<organism evidence="2 3">
    <name type="scientific">Shimia abyssi</name>
    <dbReference type="NCBI Taxonomy" id="1662395"/>
    <lineage>
        <taxon>Bacteria</taxon>
        <taxon>Pseudomonadati</taxon>
        <taxon>Pseudomonadota</taxon>
        <taxon>Alphaproteobacteria</taxon>
        <taxon>Rhodobacterales</taxon>
        <taxon>Roseobacteraceae</taxon>
    </lineage>
</organism>
<name>A0A2P8FFH8_9RHOB</name>
<feature type="transmembrane region" description="Helical" evidence="1">
    <location>
        <begin position="135"/>
        <end position="155"/>
    </location>
</feature>
<feature type="transmembrane region" description="Helical" evidence="1">
    <location>
        <begin position="167"/>
        <end position="188"/>
    </location>
</feature>
<feature type="transmembrane region" description="Helical" evidence="1">
    <location>
        <begin position="60"/>
        <end position="84"/>
    </location>
</feature>
<accession>A0A2P8FFH8</accession>
<evidence type="ECO:0000313" key="2">
    <source>
        <dbReference type="EMBL" id="PSL20463.1"/>
    </source>
</evidence>
<gene>
    <name evidence="2" type="ORF">CLV88_103105</name>
</gene>
<evidence type="ECO:0000313" key="3">
    <source>
        <dbReference type="Proteomes" id="UP000240418"/>
    </source>
</evidence>
<comment type="caution">
    <text evidence="2">The sequence shown here is derived from an EMBL/GenBank/DDBJ whole genome shotgun (WGS) entry which is preliminary data.</text>
</comment>
<proteinExistence type="predicted"/>
<dbReference type="RefSeq" id="WP_106607695.1">
    <property type="nucleotide sequence ID" value="NZ_PYGJ01000003.1"/>
</dbReference>
<sequence length="304" mass="33806">MTHVERIDALTRNARSTWFGLLSALLFVGITLMGVEHIDFYGVNRATDLPLINVSVPTPLFFYAAPVLTAAIYGYFHLYLIRLWDALGEAPSRPDGYLLGNAIAPWLVTDAALHLRNRLRGDNCTTPRALEGAAMLLNILLAWGFGLFILTWLWIESMTARNLVMTLIAAISLLAAALSAYASLRVMWYRMNGDMSDSPARLFRSPHMIAAIAIAVPSALTVTYARTTEPIFGIFLAPIDLTGQDIVDPPTNWRPYDIARAEYLDTWCKRAMNTCVASEAPPVTFEAEWKTRRSTEIALLKKPS</sequence>
<protein>
    <submittedName>
        <fullName evidence="2">Uncharacterized protein</fullName>
    </submittedName>
</protein>
<evidence type="ECO:0000256" key="1">
    <source>
        <dbReference type="SAM" id="Phobius"/>
    </source>
</evidence>
<feature type="transmembrane region" description="Helical" evidence="1">
    <location>
        <begin position="21"/>
        <end position="40"/>
    </location>
</feature>
<feature type="transmembrane region" description="Helical" evidence="1">
    <location>
        <begin position="208"/>
        <end position="225"/>
    </location>
</feature>
<keyword evidence="1" id="KW-0472">Membrane</keyword>
<dbReference type="AlphaFoldDB" id="A0A2P8FFH8"/>
<reference evidence="2 3" key="1">
    <citation type="submission" date="2018-03" db="EMBL/GenBank/DDBJ databases">
        <title>Genomic Encyclopedia of Archaeal and Bacterial Type Strains, Phase II (KMG-II): from individual species to whole genera.</title>
        <authorList>
            <person name="Goeker M."/>
        </authorList>
    </citation>
    <scope>NUCLEOTIDE SEQUENCE [LARGE SCALE GENOMIC DNA]</scope>
    <source>
        <strain evidence="2 3">DSM 100673</strain>
    </source>
</reference>